<dbReference type="GO" id="GO:0005506">
    <property type="term" value="F:iron ion binding"/>
    <property type="evidence" value="ECO:0007669"/>
    <property type="project" value="UniProtKB-ARBA"/>
</dbReference>
<dbReference type="EMBL" id="NWUF01000004">
    <property type="protein sequence ID" value="PCE43369.1"/>
    <property type="molecule type" value="Genomic_DNA"/>
</dbReference>
<sequence>MPLPDARTLAEAREDYERDGVACLRGVVDPAWIERLRDGVDQAYADLSEYAVDLTAAAPGDDADAAPKRAFWGDFSLWQRFDPFERFILDSPIGPLTAAAVGSERIRLFYDYLLVKEALPGTKTPWHQDFPYYPVTGEAICSMWVALDRTTLDNGGLEYVAGSHKWGMRLDRKSFTGVKSKFTPEEQAEIDAFEAGVEELPDIEAHRDRHRILSWDLEPGDVLIHHAMAVHGAPANNASSRRRGYAIRWMYDDILYTPRVNPSRHLRAIIEGGEPGVARGEVIRGSNFPEFAAAG</sequence>
<dbReference type="PANTHER" id="PTHR20883">
    <property type="entry name" value="PHYTANOYL-COA DIOXYGENASE DOMAIN CONTAINING 1"/>
    <property type="match status" value="1"/>
</dbReference>
<dbReference type="AlphaFoldDB" id="A0A2A4G0S2"/>
<accession>A0A2A4G0S2</accession>
<keyword evidence="1" id="KW-0223">Dioxygenase</keyword>
<dbReference type="GO" id="GO:0016706">
    <property type="term" value="F:2-oxoglutarate-dependent dioxygenase activity"/>
    <property type="evidence" value="ECO:0007669"/>
    <property type="project" value="UniProtKB-ARBA"/>
</dbReference>
<keyword evidence="2" id="KW-1185">Reference proteome</keyword>
<dbReference type="KEGG" id="rdi:CMV14_01265"/>
<name>A0A2A4G0S2_9SPHN</name>
<protein>
    <submittedName>
        <fullName evidence="1">Phytanoyl-CoA dioxygenase family protein</fullName>
    </submittedName>
</protein>
<dbReference type="SUPFAM" id="SSF51197">
    <property type="entry name" value="Clavaminate synthase-like"/>
    <property type="match status" value="1"/>
</dbReference>
<organism evidence="1 2">
    <name type="scientific">Rhizorhabdus dicambivorans</name>
    <dbReference type="NCBI Taxonomy" id="1850238"/>
    <lineage>
        <taxon>Bacteria</taxon>
        <taxon>Pseudomonadati</taxon>
        <taxon>Pseudomonadota</taxon>
        <taxon>Alphaproteobacteria</taxon>
        <taxon>Sphingomonadales</taxon>
        <taxon>Sphingomonadaceae</taxon>
        <taxon>Rhizorhabdus</taxon>
    </lineage>
</organism>
<comment type="caution">
    <text evidence="1">The sequence shown here is derived from an EMBL/GenBank/DDBJ whole genome shotgun (WGS) entry which is preliminary data.</text>
</comment>
<dbReference type="Pfam" id="PF05721">
    <property type="entry name" value="PhyH"/>
    <property type="match status" value="1"/>
</dbReference>
<dbReference type="Gene3D" id="2.60.120.620">
    <property type="entry name" value="q2cbj1_9rhob like domain"/>
    <property type="match status" value="1"/>
</dbReference>
<dbReference type="InterPro" id="IPR008775">
    <property type="entry name" value="Phytyl_CoA_dOase-like"/>
</dbReference>
<proteinExistence type="predicted"/>
<evidence type="ECO:0000313" key="1">
    <source>
        <dbReference type="EMBL" id="PCE43369.1"/>
    </source>
</evidence>
<dbReference type="PANTHER" id="PTHR20883:SF49">
    <property type="entry name" value="PHYTANOYL-COA DIOXYGENASE"/>
    <property type="match status" value="1"/>
</dbReference>
<keyword evidence="1" id="KW-0560">Oxidoreductase</keyword>
<gene>
    <name evidence="1" type="ORF">COO09_06310</name>
</gene>
<dbReference type="Proteomes" id="UP000218934">
    <property type="component" value="Unassembled WGS sequence"/>
</dbReference>
<reference evidence="1 2" key="1">
    <citation type="submission" date="2017-09" db="EMBL/GenBank/DDBJ databases">
        <title>The Catabolism of 3,6-Dichlorosalicylic acid is Initiated by the Cytochrome P450 Monooxygenase DsmABC in Rhizorhabdus dicambivorans Ndbn-20.</title>
        <authorList>
            <person name="Na L."/>
        </authorList>
    </citation>
    <scope>NUCLEOTIDE SEQUENCE [LARGE SCALE GENOMIC DNA]</scope>
    <source>
        <strain evidence="1 2">Ndbn-20m</strain>
    </source>
</reference>
<evidence type="ECO:0000313" key="2">
    <source>
        <dbReference type="Proteomes" id="UP000218934"/>
    </source>
</evidence>
<dbReference type="RefSeq" id="WP_066965483.1">
    <property type="nucleotide sequence ID" value="NZ_CP023449.1"/>
</dbReference>